<evidence type="ECO:0000313" key="2">
    <source>
        <dbReference type="Proteomes" id="UP000189940"/>
    </source>
</evidence>
<reference evidence="1 2" key="1">
    <citation type="submission" date="2017-02" db="EMBL/GenBank/DDBJ databases">
        <title>Genome sequence of the nitrite-oxidizing bacterium Nitrobacter vulgaris strain Ab1.</title>
        <authorList>
            <person name="Mellbye B.L."/>
            <person name="Davis E.W."/>
            <person name="Spieck E."/>
            <person name="Chang J.H."/>
            <person name="Bottomley P.J."/>
            <person name="Sayavedra-Soto L.A."/>
        </authorList>
    </citation>
    <scope>NUCLEOTIDE SEQUENCE [LARGE SCALE GENOMIC DNA]</scope>
    <source>
        <strain evidence="1 2">Ab1</strain>
    </source>
</reference>
<name>A0A1V4HVT9_NITVU</name>
<gene>
    <name evidence="1" type="ORF">B2M20_14390</name>
</gene>
<dbReference type="EMBL" id="MWPQ01000051">
    <property type="protein sequence ID" value="OPH81955.1"/>
    <property type="molecule type" value="Genomic_DNA"/>
</dbReference>
<evidence type="ECO:0000313" key="1">
    <source>
        <dbReference type="EMBL" id="OPH81955.1"/>
    </source>
</evidence>
<accession>A0A1V4HVT9</accession>
<protein>
    <submittedName>
        <fullName evidence="1">Uncharacterized protein</fullName>
    </submittedName>
</protein>
<dbReference type="RefSeq" id="WP_079447739.1">
    <property type="nucleotide sequence ID" value="NZ_JAVDPZ010000029.1"/>
</dbReference>
<dbReference type="OrthoDB" id="8265520at2"/>
<dbReference type="Proteomes" id="UP000189940">
    <property type="component" value="Unassembled WGS sequence"/>
</dbReference>
<dbReference type="AlphaFoldDB" id="A0A1V4HVT9"/>
<organism evidence="1 2">
    <name type="scientific">Nitrobacter vulgaris</name>
    <dbReference type="NCBI Taxonomy" id="29421"/>
    <lineage>
        <taxon>Bacteria</taxon>
        <taxon>Pseudomonadati</taxon>
        <taxon>Pseudomonadota</taxon>
        <taxon>Alphaproteobacteria</taxon>
        <taxon>Hyphomicrobiales</taxon>
        <taxon>Nitrobacteraceae</taxon>
        <taxon>Nitrobacter</taxon>
    </lineage>
</organism>
<sequence length="73" mass="8025">MPIFSYIITDLAERKSKPIKVPLQTHEEAVMYGTLLAREMLGDTPDLTDNGMCITILDDVGKTVSILPFGSVN</sequence>
<comment type="caution">
    <text evidence="1">The sequence shown here is derived from an EMBL/GenBank/DDBJ whole genome shotgun (WGS) entry which is preliminary data.</text>
</comment>
<keyword evidence="2" id="KW-1185">Reference proteome</keyword>
<proteinExistence type="predicted"/>